<reference evidence="3" key="1">
    <citation type="journal article" date="2020" name="Nat. Ecol. Evol.">
        <title>Deeply conserved synteny resolves early events in vertebrate evolution.</title>
        <authorList>
            <person name="Simakov O."/>
            <person name="Marletaz F."/>
            <person name="Yue J.X."/>
            <person name="O'Connell B."/>
            <person name="Jenkins J."/>
            <person name="Brandt A."/>
            <person name="Calef R."/>
            <person name="Tung C.H."/>
            <person name="Huang T.K."/>
            <person name="Schmutz J."/>
            <person name="Satoh N."/>
            <person name="Yu J.K."/>
            <person name="Putnam N.H."/>
            <person name="Green R.E."/>
            <person name="Rokhsar D.S."/>
        </authorList>
    </citation>
    <scope>NUCLEOTIDE SEQUENCE [LARGE SCALE GENOMIC DNA]</scope>
    <source>
        <strain evidence="3">S238N-H82</strain>
    </source>
</reference>
<protein>
    <submittedName>
        <fullName evidence="4">Golgin subfamily A member 3-like</fullName>
    </submittedName>
</protein>
<dbReference type="OMA" id="RKATEMH"/>
<dbReference type="RefSeq" id="XP_035659337.1">
    <property type="nucleotide sequence ID" value="XM_035803444.1"/>
</dbReference>
<feature type="region of interest" description="Disordered" evidence="2">
    <location>
        <begin position="66"/>
        <end position="92"/>
    </location>
</feature>
<dbReference type="Proteomes" id="UP000001554">
    <property type="component" value="Chromosome 17"/>
</dbReference>
<dbReference type="OrthoDB" id="2130396at2759"/>
<sequence length="527" mass="60426">MPPAGCPANSVTSASLPAELSRLGISRKTPEFCKFGEKFVAAMTSKSAARLAKLHPEIKPVENVSWEGSLRRSSSGSKLNKSGSNLAPAFSKSLRSSTSDLGNIEAEYIKNLQQQVYFLELEANFLRDQAKKATDIHPRMTAEAERMLRKLRDLQSEVDGMSLEIRRKESHLDMLSTEKSRVESKLMTTEDAYSREKRLLMDEIVSLRKLKEVADRDITIKDRDILQLREHLTQAQVDYNNANHKIKILQTQLDQRATDHKVTQIHLEEKRADLLKTQSALSAAEDRYYTSTAAMAEAATKDLREETRLLRIKLKDSEMASDQDRFLRNKMSDDLARVTKENAFLGQQVAELNRQLDRERNIREDKETREASKTMEVMSLQDNERQLKFEIETLRNQLEEERAKVRNYMDQVRVQEELGTSVRLEGATAKSQLRELEGIHTSTNVENSQLRRDKALLVDHVAELQKQIALKEDEILRLRNHIHTLQGDVDRVRSATLLESSIQAQKWDELSRLTRSLSARSLSPDRY</sequence>
<feature type="compositionally biased region" description="Low complexity" evidence="2">
    <location>
        <begin position="71"/>
        <end position="86"/>
    </location>
</feature>
<evidence type="ECO:0000313" key="4">
    <source>
        <dbReference type="RefSeq" id="XP_035659337.1"/>
    </source>
</evidence>
<feature type="coiled-coil region" evidence="1">
    <location>
        <begin position="232"/>
        <end position="287"/>
    </location>
</feature>
<reference evidence="4" key="2">
    <citation type="submission" date="2025-08" db="UniProtKB">
        <authorList>
            <consortium name="RefSeq"/>
        </authorList>
    </citation>
    <scope>IDENTIFICATION</scope>
    <source>
        <strain evidence="4">S238N-H82</strain>
        <tissue evidence="4">Testes</tissue>
    </source>
</reference>
<keyword evidence="3" id="KW-1185">Reference proteome</keyword>
<evidence type="ECO:0000256" key="2">
    <source>
        <dbReference type="SAM" id="MobiDB-lite"/>
    </source>
</evidence>
<keyword evidence="1" id="KW-0175">Coiled coil</keyword>
<feature type="coiled-coil region" evidence="1">
    <location>
        <begin position="447"/>
        <end position="481"/>
    </location>
</feature>
<gene>
    <name evidence="4" type="primary">LOC118404375</name>
</gene>
<dbReference type="AlphaFoldDB" id="A0A9J7HJQ0"/>
<evidence type="ECO:0000256" key="1">
    <source>
        <dbReference type="SAM" id="Coils"/>
    </source>
</evidence>
<dbReference type="GeneID" id="118404375"/>
<feature type="coiled-coil region" evidence="1">
    <location>
        <begin position="335"/>
        <end position="418"/>
    </location>
</feature>
<accession>A0A9J7HJQ0</accession>
<dbReference type="KEGG" id="bfo:118404375"/>
<evidence type="ECO:0000313" key="3">
    <source>
        <dbReference type="Proteomes" id="UP000001554"/>
    </source>
</evidence>
<proteinExistence type="predicted"/>
<name>A0A9J7HJQ0_BRAFL</name>
<feature type="coiled-coil region" evidence="1">
    <location>
        <begin position="109"/>
        <end position="171"/>
    </location>
</feature>
<organism evidence="3 4">
    <name type="scientific">Branchiostoma floridae</name>
    <name type="common">Florida lancelet</name>
    <name type="synonym">Amphioxus</name>
    <dbReference type="NCBI Taxonomy" id="7739"/>
    <lineage>
        <taxon>Eukaryota</taxon>
        <taxon>Metazoa</taxon>
        <taxon>Chordata</taxon>
        <taxon>Cephalochordata</taxon>
        <taxon>Leptocardii</taxon>
        <taxon>Amphioxiformes</taxon>
        <taxon>Branchiostomatidae</taxon>
        <taxon>Branchiostoma</taxon>
    </lineage>
</organism>